<accession>A0A6S7JH14</accession>
<dbReference type="PROSITE" id="PS00678">
    <property type="entry name" value="WD_REPEATS_1"/>
    <property type="match status" value="1"/>
</dbReference>
<dbReference type="Pfam" id="PF03451">
    <property type="entry name" value="HELP"/>
    <property type="match status" value="2"/>
</dbReference>
<evidence type="ECO:0000259" key="5">
    <source>
        <dbReference type="Pfam" id="PF23414"/>
    </source>
</evidence>
<keyword evidence="1" id="KW-0853">WD repeat</keyword>
<dbReference type="Pfam" id="PF23414">
    <property type="entry name" value="Beta-prop_EML_2"/>
    <property type="match status" value="1"/>
</dbReference>
<dbReference type="InterPro" id="IPR055442">
    <property type="entry name" value="Beta-prop_EML-like_2nd"/>
</dbReference>
<dbReference type="FunFam" id="2.130.10.10:FF:000024">
    <property type="entry name" value="Putative echinoderm microtubule-associated protein-like 6"/>
    <property type="match status" value="1"/>
</dbReference>
<dbReference type="OrthoDB" id="47802at2759"/>
<feature type="non-terminal residue" evidence="6">
    <location>
        <position position="950"/>
    </location>
</feature>
<evidence type="ECO:0000256" key="3">
    <source>
        <dbReference type="SAM" id="MobiDB-lite"/>
    </source>
</evidence>
<dbReference type="SMART" id="SM00320">
    <property type="entry name" value="WD40"/>
    <property type="match status" value="13"/>
</dbReference>
<name>A0A6S7JH14_PARCT</name>
<protein>
    <submittedName>
        <fullName evidence="6">Echinoderm microtubule-associated -like 6</fullName>
    </submittedName>
</protein>
<dbReference type="GO" id="GO:0005929">
    <property type="term" value="C:cilium"/>
    <property type="evidence" value="ECO:0007669"/>
    <property type="project" value="UniProtKB-ARBA"/>
</dbReference>
<feature type="domain" description="EML-like second beta-propeller" evidence="5">
    <location>
        <begin position="454"/>
        <end position="719"/>
    </location>
</feature>
<evidence type="ECO:0000313" key="7">
    <source>
        <dbReference type="Proteomes" id="UP001152795"/>
    </source>
</evidence>
<dbReference type="InterPro" id="IPR015943">
    <property type="entry name" value="WD40/YVTN_repeat-like_dom_sf"/>
</dbReference>
<dbReference type="Proteomes" id="UP001152795">
    <property type="component" value="Unassembled WGS sequence"/>
</dbReference>
<feature type="region of interest" description="Disordered" evidence="3">
    <location>
        <begin position="106"/>
        <end position="125"/>
    </location>
</feature>
<evidence type="ECO:0000259" key="4">
    <source>
        <dbReference type="Pfam" id="PF23409"/>
    </source>
</evidence>
<dbReference type="AlphaFoldDB" id="A0A6S7JH14"/>
<feature type="domain" description="EML-like first beta-propeller" evidence="4">
    <location>
        <begin position="171"/>
        <end position="435"/>
    </location>
</feature>
<dbReference type="Pfam" id="PF00400">
    <property type="entry name" value="WD40"/>
    <property type="match status" value="1"/>
</dbReference>
<keyword evidence="7" id="KW-1185">Reference proteome</keyword>
<dbReference type="GO" id="GO:0008017">
    <property type="term" value="F:microtubule binding"/>
    <property type="evidence" value="ECO:0007669"/>
    <property type="project" value="TreeGrafter"/>
</dbReference>
<dbReference type="InterPro" id="IPR050630">
    <property type="entry name" value="WD_repeat_EMAP"/>
</dbReference>
<keyword evidence="2" id="KW-0677">Repeat</keyword>
<feature type="region of interest" description="Disordered" evidence="3">
    <location>
        <begin position="723"/>
        <end position="752"/>
    </location>
</feature>
<feature type="region of interest" description="Disordered" evidence="3">
    <location>
        <begin position="51"/>
        <end position="81"/>
    </location>
</feature>
<dbReference type="InterPro" id="IPR001680">
    <property type="entry name" value="WD40_rpt"/>
</dbReference>
<evidence type="ECO:0000256" key="2">
    <source>
        <dbReference type="ARBA" id="ARBA00022737"/>
    </source>
</evidence>
<feature type="region of interest" description="Disordered" evidence="3">
    <location>
        <begin position="767"/>
        <end position="812"/>
    </location>
</feature>
<dbReference type="InterPro" id="IPR019775">
    <property type="entry name" value="WD40_repeat_CS"/>
</dbReference>
<dbReference type="Gene3D" id="2.130.10.10">
    <property type="entry name" value="YVTN repeat-like/Quinoprotein amine dehydrogenase"/>
    <property type="match status" value="4"/>
</dbReference>
<dbReference type="Pfam" id="PF23409">
    <property type="entry name" value="Beta-prop_EML"/>
    <property type="match status" value="1"/>
</dbReference>
<dbReference type="EMBL" id="CACRXK020008939">
    <property type="protein sequence ID" value="CAB4016022.1"/>
    <property type="molecule type" value="Genomic_DNA"/>
</dbReference>
<feature type="compositionally biased region" description="Acidic residues" evidence="3">
    <location>
        <begin position="61"/>
        <end position="81"/>
    </location>
</feature>
<dbReference type="InterPro" id="IPR055439">
    <property type="entry name" value="Beta-prop_EML_1st"/>
</dbReference>
<dbReference type="InterPro" id="IPR005108">
    <property type="entry name" value="HELP"/>
</dbReference>
<reference evidence="6" key="1">
    <citation type="submission" date="2020-04" db="EMBL/GenBank/DDBJ databases">
        <authorList>
            <person name="Alioto T."/>
            <person name="Alioto T."/>
            <person name="Gomez Garrido J."/>
        </authorList>
    </citation>
    <scope>NUCLEOTIDE SEQUENCE</scope>
    <source>
        <strain evidence="6">A484AB</strain>
    </source>
</reference>
<organism evidence="6 7">
    <name type="scientific">Paramuricea clavata</name>
    <name type="common">Red gorgonian</name>
    <name type="synonym">Violescent sea-whip</name>
    <dbReference type="NCBI Taxonomy" id="317549"/>
    <lineage>
        <taxon>Eukaryota</taxon>
        <taxon>Metazoa</taxon>
        <taxon>Cnidaria</taxon>
        <taxon>Anthozoa</taxon>
        <taxon>Octocorallia</taxon>
        <taxon>Malacalcyonacea</taxon>
        <taxon>Plexauridae</taxon>
        <taxon>Paramuricea</taxon>
    </lineage>
</organism>
<gene>
    <name evidence="6" type="ORF">PACLA_8A011877</name>
</gene>
<dbReference type="InterPro" id="IPR036322">
    <property type="entry name" value="WD40_repeat_dom_sf"/>
</dbReference>
<dbReference type="PANTHER" id="PTHR13720:SF33">
    <property type="entry name" value="HELP DOMAIN-CONTAINING PROTEIN"/>
    <property type="match status" value="1"/>
</dbReference>
<dbReference type="PROSITE" id="PS50082">
    <property type="entry name" value="WD_REPEATS_2"/>
    <property type="match status" value="4"/>
</dbReference>
<comment type="caution">
    <text evidence="6">The sequence shown here is derived from an EMBL/GenBank/DDBJ whole genome shotgun (WGS) entry which is preliminary data.</text>
</comment>
<sequence>AHFRKYVGHSAHVTNIRFNHDHTKVITTGGADQSIFQWRFHPDGFRDGDGGLSEAATGYVDSDDGLSDSDASDVGELDSDVENEAQVNYDRTLYKEDLPAIKRKLKSQTKEEQYKVPRSAQKKPPNQGLQLEFVHGYRGYDCHNNLFYLQNGEIVYHVAAVGIVYNRDRHSQKFYLGHTDDILCLAIHPAKDIVATGQVGRDPCIHIWDAEKLECLSILKGQHQRGVCAVDFSGDGKKIASVGLDNEHSIVVWDWRRGDKLATTRGHKDKIFVIKWNPFSSDQLVTVGIKHIKFWTQTGGGFTSKRGIFGNVAKQDTMLCVTYGKTVEMVYSGGMSGKVFVWEGNTLKEVIQAHQGTVMAMQTLEKGFVTGGKDGVVGLWDQTFGRCLKTYKITRSSLRSGITSCSLLADSPPVRAISLGQGKILVGTTNSEILEIDKTGPITVLIQGHREGEVWGLATHPSEKLCATASDDKTLRVWDLENNRVTNGRVLKHPARSLSYSPDGKAIAVGLKNGSFVVVDSSTLEDIIEFQHRKEEISDIKFSPGQGKFLAVASHDNFVDIYNVMSGKRVGVGKGSSSYVTHIDWDSRGKLVQSNSGAKEQLFFEAPRGERHAIALKELEKLEWSTWTGVLGREVEGIWPQYSDITDVNATCTTSDKNLIATGDDFGFVKLFEFPVKGKNAKHKKYNGHSAHVTNVRWTYDDGHLVSTGGDDTSVMVWRRNRPNQRRHYAGDSDNSDTDSEEEGGFDSDVEVEKNRTYEDKIYANPMRKTTGTKPHLKEEKTAEKAVCSRGSKTPPKVRQPARDSGDRRKRMKHVQDLTLEHVHGYRGFDTRNNVHYLADGDIVYHTAATGIVLSPKDGTQSFYLEHTDDIVCLSVNRHPKFKNVVASGQIGNEPTVHVWNSETKETLSILQTSHSVGICSVNFSCSGKSLLTVGLDDHHTLTIWRWAEG</sequence>
<feature type="compositionally biased region" description="Acidic residues" evidence="3">
    <location>
        <begin position="734"/>
        <end position="750"/>
    </location>
</feature>
<dbReference type="PANTHER" id="PTHR13720">
    <property type="entry name" value="WD-40 REPEAT PROTEIN"/>
    <property type="match status" value="1"/>
</dbReference>
<dbReference type="PROSITE" id="PS50294">
    <property type="entry name" value="WD_REPEATS_REGION"/>
    <property type="match status" value="2"/>
</dbReference>
<dbReference type="CDD" id="cd00200">
    <property type="entry name" value="WD40"/>
    <property type="match status" value="1"/>
</dbReference>
<dbReference type="FunFam" id="2.130.10.10:FF:000037">
    <property type="entry name" value="Putative echinoderm microtubule-associated protein-like 6"/>
    <property type="match status" value="1"/>
</dbReference>
<evidence type="ECO:0000256" key="1">
    <source>
        <dbReference type="ARBA" id="ARBA00022574"/>
    </source>
</evidence>
<dbReference type="SUPFAM" id="SSF50978">
    <property type="entry name" value="WD40 repeat-like"/>
    <property type="match status" value="2"/>
</dbReference>
<proteinExistence type="predicted"/>
<evidence type="ECO:0000313" key="6">
    <source>
        <dbReference type="EMBL" id="CAB4016022.1"/>
    </source>
</evidence>